<dbReference type="InterPro" id="IPR021109">
    <property type="entry name" value="Peptidase_aspartic_dom_sf"/>
</dbReference>
<name>A0A811K0R3_9BILA</name>
<dbReference type="Proteomes" id="UP000783686">
    <property type="component" value="Unassembled WGS sequence"/>
</dbReference>
<reference evidence="2" key="1">
    <citation type="submission" date="2020-09" db="EMBL/GenBank/DDBJ databases">
        <authorList>
            <person name="Kikuchi T."/>
        </authorList>
    </citation>
    <scope>NUCLEOTIDE SEQUENCE</scope>
    <source>
        <strain evidence="2">SH1</strain>
    </source>
</reference>
<evidence type="ECO:0000313" key="3">
    <source>
        <dbReference type="Proteomes" id="UP000614601"/>
    </source>
</evidence>
<comment type="caution">
    <text evidence="2">The sequence shown here is derived from an EMBL/GenBank/DDBJ whole genome shotgun (WGS) entry which is preliminary data.</text>
</comment>
<accession>A0A811K0R3</accession>
<dbReference type="Proteomes" id="UP000614601">
    <property type="component" value="Unassembled WGS sequence"/>
</dbReference>
<dbReference type="Gene3D" id="2.40.70.10">
    <property type="entry name" value="Acid Proteases"/>
    <property type="match status" value="1"/>
</dbReference>
<dbReference type="SUPFAM" id="SSF50630">
    <property type="entry name" value="Acid proteases"/>
    <property type="match status" value="1"/>
</dbReference>
<dbReference type="EMBL" id="CAJFDH010000002">
    <property type="protein sequence ID" value="CAD5209070.1"/>
    <property type="molecule type" value="Genomic_DNA"/>
</dbReference>
<dbReference type="EMBL" id="CAJFCW020000002">
    <property type="protein sequence ID" value="CAG9088396.1"/>
    <property type="molecule type" value="Genomic_DNA"/>
</dbReference>
<dbReference type="InterPro" id="IPR033121">
    <property type="entry name" value="PEPTIDASE_A1"/>
</dbReference>
<sequence length="582" mass="64788">MSPTPSTSFNLPFSITSQCKLSNSTIKPWEAFSVGQKEELLPSFGGKHFFKVDGEQFHVFDSYSGTSMKLKLAYDYVWEDTAFWDRDIVTLHGFSEFADQKGLLILEIKNHFTGTQLIIAEVDLDYHEQKLYLQKRVKSYKGYELFSTHYLQNEVFMVLAAKSTPVHTGVIYSNGKITETAFNYTTDPAGSIPTESRLITVENETIGFISNGITIGGYHYDGNAMLFVTKLAEDLYPLTFNNIDAESFTRYLGQYKNGALFVFYYDLSKETEFQHVVYLDLTDLQFYNLGLHFNMKYIFAFKGDMLYAVDRTTNTVERYCFGGVENLEALSRYEGENYGALKGFVGEDTVTVFKSFKGLFGVVNHQSSRLNVDLDGSTVAGRFGFGRSVGLANLKKNLLAQYATGANLCLGVKVAADNSRETVVNMGEKVFLDANKLLEVESSNTHVPRAWELSVTAFKVGTLKLEKTAPAILSTTLKGINAPKKIFDTLIGYFGATLEADTKLYSVDCNKNTDLKITVGDKDIDIRFDAITEKVGDKCILNIQQNDNNRKVNVGAALFVGNGICLQASDSTITVYNSAATS</sequence>
<gene>
    <name evidence="2" type="ORF">BOKJ2_LOCUS2496</name>
</gene>
<dbReference type="OrthoDB" id="10596644at2759"/>
<proteinExistence type="predicted"/>
<protein>
    <recommendedName>
        <fullName evidence="1">Peptidase A1 domain-containing protein</fullName>
    </recommendedName>
</protein>
<evidence type="ECO:0000259" key="1">
    <source>
        <dbReference type="Pfam" id="PF00026"/>
    </source>
</evidence>
<evidence type="ECO:0000313" key="2">
    <source>
        <dbReference type="EMBL" id="CAD5209070.1"/>
    </source>
</evidence>
<organism evidence="2 3">
    <name type="scientific">Bursaphelenchus okinawaensis</name>
    <dbReference type="NCBI Taxonomy" id="465554"/>
    <lineage>
        <taxon>Eukaryota</taxon>
        <taxon>Metazoa</taxon>
        <taxon>Ecdysozoa</taxon>
        <taxon>Nematoda</taxon>
        <taxon>Chromadorea</taxon>
        <taxon>Rhabditida</taxon>
        <taxon>Tylenchina</taxon>
        <taxon>Tylenchomorpha</taxon>
        <taxon>Aphelenchoidea</taxon>
        <taxon>Aphelenchoididae</taxon>
        <taxon>Bursaphelenchus</taxon>
    </lineage>
</organism>
<keyword evidence="3" id="KW-1185">Reference proteome</keyword>
<dbReference type="AlphaFoldDB" id="A0A811K0R3"/>
<feature type="domain" description="Peptidase A1" evidence="1">
    <location>
        <begin position="440"/>
        <end position="556"/>
    </location>
</feature>
<dbReference type="Pfam" id="PF00026">
    <property type="entry name" value="Asp"/>
    <property type="match status" value="1"/>
</dbReference>